<reference evidence="2" key="2">
    <citation type="submission" date="2021-12" db="EMBL/GenBank/DDBJ databases">
        <title>Resequencing data analysis of finger millet.</title>
        <authorList>
            <person name="Hatakeyama M."/>
            <person name="Aluri S."/>
            <person name="Balachadran M.T."/>
            <person name="Sivarajan S.R."/>
            <person name="Poveda L."/>
            <person name="Shimizu-Inatsugi R."/>
            <person name="Schlapbach R."/>
            <person name="Sreeman S.M."/>
            <person name="Shimizu K.K."/>
        </authorList>
    </citation>
    <scope>NUCLEOTIDE SEQUENCE</scope>
</reference>
<comment type="caution">
    <text evidence="2">The sequence shown here is derived from an EMBL/GenBank/DDBJ whole genome shotgun (WGS) entry which is preliminary data.</text>
</comment>
<accession>A0AAV5DWF3</accession>
<reference evidence="2" key="1">
    <citation type="journal article" date="2018" name="DNA Res.">
        <title>Multiple hybrid de novo genome assembly of finger millet, an orphan allotetraploid crop.</title>
        <authorList>
            <person name="Hatakeyama M."/>
            <person name="Aluri S."/>
            <person name="Balachadran M.T."/>
            <person name="Sivarajan S.R."/>
            <person name="Patrignani A."/>
            <person name="Gruter S."/>
            <person name="Poveda L."/>
            <person name="Shimizu-Inatsugi R."/>
            <person name="Baeten J."/>
            <person name="Francoijs K.J."/>
            <person name="Nataraja K.N."/>
            <person name="Reddy Y.A.N."/>
            <person name="Phadnis S."/>
            <person name="Ravikumar R.L."/>
            <person name="Schlapbach R."/>
            <person name="Sreeman S.M."/>
            <person name="Shimizu K.K."/>
        </authorList>
    </citation>
    <scope>NUCLEOTIDE SEQUENCE</scope>
</reference>
<dbReference type="AlphaFoldDB" id="A0AAV5DWF3"/>
<evidence type="ECO:0000313" key="2">
    <source>
        <dbReference type="EMBL" id="GJN14505.1"/>
    </source>
</evidence>
<keyword evidence="3" id="KW-1185">Reference proteome</keyword>
<feature type="region of interest" description="Disordered" evidence="1">
    <location>
        <begin position="84"/>
        <end position="106"/>
    </location>
</feature>
<sequence length="106" mass="11168">MFFVRCRYLLGAVFTRAALLSLAATALGVFSYILLRAQAQMPTAAPSSTSAPAAPPAAGPSCPKPDFPPTGEAVVVPVEGYGQAWNPQSSRPQQRQAQPAYEVMMA</sequence>
<feature type="compositionally biased region" description="Pro residues" evidence="1">
    <location>
        <begin position="53"/>
        <end position="68"/>
    </location>
</feature>
<protein>
    <submittedName>
        <fullName evidence="2">Uncharacterized protein</fullName>
    </submittedName>
</protein>
<dbReference type="Proteomes" id="UP001054889">
    <property type="component" value="Unassembled WGS sequence"/>
</dbReference>
<dbReference type="EMBL" id="BQKI01000071">
    <property type="protein sequence ID" value="GJN14505.1"/>
    <property type="molecule type" value="Genomic_DNA"/>
</dbReference>
<gene>
    <name evidence="2" type="primary">gb01344</name>
    <name evidence="2" type="ORF">PR202_gb01344</name>
</gene>
<evidence type="ECO:0000256" key="1">
    <source>
        <dbReference type="SAM" id="MobiDB-lite"/>
    </source>
</evidence>
<evidence type="ECO:0000313" key="3">
    <source>
        <dbReference type="Proteomes" id="UP001054889"/>
    </source>
</evidence>
<feature type="region of interest" description="Disordered" evidence="1">
    <location>
        <begin position="44"/>
        <end position="70"/>
    </location>
</feature>
<name>A0AAV5DWF3_ELECO</name>
<feature type="compositionally biased region" description="Low complexity" evidence="1">
    <location>
        <begin position="87"/>
        <end position="100"/>
    </location>
</feature>
<proteinExistence type="predicted"/>
<organism evidence="2 3">
    <name type="scientific">Eleusine coracana subsp. coracana</name>
    <dbReference type="NCBI Taxonomy" id="191504"/>
    <lineage>
        <taxon>Eukaryota</taxon>
        <taxon>Viridiplantae</taxon>
        <taxon>Streptophyta</taxon>
        <taxon>Embryophyta</taxon>
        <taxon>Tracheophyta</taxon>
        <taxon>Spermatophyta</taxon>
        <taxon>Magnoliopsida</taxon>
        <taxon>Liliopsida</taxon>
        <taxon>Poales</taxon>
        <taxon>Poaceae</taxon>
        <taxon>PACMAD clade</taxon>
        <taxon>Chloridoideae</taxon>
        <taxon>Cynodonteae</taxon>
        <taxon>Eleusininae</taxon>
        <taxon>Eleusine</taxon>
    </lineage>
</organism>